<name>A0A8H7Y5F0_PSICU</name>
<sequence>MKLCVVLSFIVAVGITGVTAHVADDTDDTELFARTWGTGKWTMDDDLYHRTVKPHFLSVFKGMPSFTGLCGSNPDFFIEKDGTVYPSAVESKAKKLGKCTKSKYNADMSEYLTELLQHNE</sequence>
<reference evidence="2" key="1">
    <citation type="submission" date="2021-02" db="EMBL/GenBank/DDBJ databases">
        <title>Psilocybe cubensis genome.</title>
        <authorList>
            <person name="Mckernan K.J."/>
            <person name="Crawford S."/>
            <person name="Trippe A."/>
            <person name="Kane L.T."/>
            <person name="Mclaughlin S."/>
        </authorList>
    </citation>
    <scope>NUCLEOTIDE SEQUENCE [LARGE SCALE GENOMIC DNA]</scope>
    <source>
        <strain evidence="2">MGC-MH-2018</strain>
    </source>
</reference>
<gene>
    <name evidence="2" type="ORF">JR316_003582</name>
</gene>
<organism evidence="2">
    <name type="scientific">Psilocybe cubensis</name>
    <name type="common">Psychedelic mushroom</name>
    <name type="synonym">Stropharia cubensis</name>
    <dbReference type="NCBI Taxonomy" id="181762"/>
    <lineage>
        <taxon>Eukaryota</taxon>
        <taxon>Fungi</taxon>
        <taxon>Dikarya</taxon>
        <taxon>Basidiomycota</taxon>
        <taxon>Agaricomycotina</taxon>
        <taxon>Agaricomycetes</taxon>
        <taxon>Agaricomycetidae</taxon>
        <taxon>Agaricales</taxon>
        <taxon>Agaricineae</taxon>
        <taxon>Strophariaceae</taxon>
        <taxon>Psilocybe</taxon>
    </lineage>
</organism>
<evidence type="ECO:0000313" key="2">
    <source>
        <dbReference type="EMBL" id="KAG5171495.1"/>
    </source>
</evidence>
<feature type="chain" id="PRO_5034075125" evidence="1">
    <location>
        <begin position="21"/>
        <end position="120"/>
    </location>
</feature>
<feature type="signal peptide" evidence="1">
    <location>
        <begin position="1"/>
        <end position="20"/>
    </location>
</feature>
<dbReference type="AlphaFoldDB" id="A0A8H7Y5F0"/>
<dbReference type="OrthoDB" id="3032154at2759"/>
<proteinExistence type="predicted"/>
<protein>
    <submittedName>
        <fullName evidence="2">Uncharacterized protein</fullName>
    </submittedName>
</protein>
<evidence type="ECO:0000256" key="1">
    <source>
        <dbReference type="SAM" id="SignalP"/>
    </source>
</evidence>
<keyword evidence="1" id="KW-0732">Signal</keyword>
<dbReference type="EMBL" id="JAFIQS010000003">
    <property type="protein sequence ID" value="KAG5171495.1"/>
    <property type="molecule type" value="Genomic_DNA"/>
</dbReference>
<accession>A0A8H7Y5F0</accession>
<comment type="caution">
    <text evidence="2">The sequence shown here is derived from an EMBL/GenBank/DDBJ whole genome shotgun (WGS) entry which is preliminary data.</text>
</comment>